<dbReference type="InterPro" id="IPR011047">
    <property type="entry name" value="Quinoprotein_ADH-like_sf"/>
</dbReference>
<dbReference type="InterPro" id="IPR002372">
    <property type="entry name" value="PQQ_rpt_dom"/>
</dbReference>
<dbReference type="SUPFAM" id="SSF50998">
    <property type="entry name" value="Quinoprotein alcohol dehydrogenase-like"/>
    <property type="match status" value="2"/>
</dbReference>
<dbReference type="OrthoDB" id="256225at2"/>
<keyword evidence="3" id="KW-1185">Reference proteome</keyword>
<feature type="domain" description="Pyrrolo-quinoline quinone repeat" evidence="1">
    <location>
        <begin position="243"/>
        <end position="386"/>
    </location>
</feature>
<evidence type="ECO:0000259" key="1">
    <source>
        <dbReference type="Pfam" id="PF13360"/>
    </source>
</evidence>
<dbReference type="EMBL" id="RCUX01000007">
    <property type="protein sequence ID" value="RLP75316.1"/>
    <property type="molecule type" value="Genomic_DNA"/>
</dbReference>
<evidence type="ECO:0000313" key="2">
    <source>
        <dbReference type="EMBL" id="RLP75316.1"/>
    </source>
</evidence>
<protein>
    <recommendedName>
        <fullName evidence="1">Pyrrolo-quinoline quinone repeat domain-containing protein</fullName>
    </recommendedName>
</protein>
<organism evidence="2 3">
    <name type="scientific">Mycetocola tolaasinivorans</name>
    <dbReference type="NCBI Taxonomy" id="76635"/>
    <lineage>
        <taxon>Bacteria</taxon>
        <taxon>Bacillati</taxon>
        <taxon>Actinomycetota</taxon>
        <taxon>Actinomycetes</taxon>
        <taxon>Micrococcales</taxon>
        <taxon>Microbacteriaceae</taxon>
        <taxon>Mycetocola</taxon>
    </lineage>
</organism>
<dbReference type="Proteomes" id="UP000272503">
    <property type="component" value="Unassembled WGS sequence"/>
</dbReference>
<sequence length="505" mass="52679">MVCSRFGSHLGPSPGREMKRTAAVLGVVAAATLVLAGCTSPLVEEEAKPVVSDTALTTVLTPTWTIDVKPLGTNAVPVVDDTVLVYVKTPDADISLAAYDAANGELRWTRPASINNRVGGLLYPMVIGEDTRPLVASIGVPQEQPNGTWAPEFALLDPKTGSVEAMIAGDWVSSLWDCGLSNGVCFWGNTPGVSDGARYQLTLDQGVRPYKSGLGNYPRTRSLGAGVWGVADESGAQSLVRVVDGEETWKVPAVDVVGGDGDVIDSLGGWYPLEEDGMLQFNATGVTAPETFVSSASEGRAGAIDLATGTLLWSNEGQTTCFSDSVNPVFCSGDFSFRRDVTDGPLSIETGTVTVTGVDPRTGESAWDAQIENLSGLTNLSQGGALRSFGHYLPVRAENDIVLIDRKTGKQSRLKGTEAIGCTVPTKATFSRDSIPAGLKMVTEVTGAALEACTANGSSTDVSTFTQALVDGSGSRVLVDGAWKHGSAAPVSVVSAENAILGYVR</sequence>
<gene>
    <name evidence="2" type="ORF">D9V32_10535</name>
</gene>
<proteinExistence type="predicted"/>
<name>A0A3L7A4Q7_9MICO</name>
<dbReference type="InterPro" id="IPR015943">
    <property type="entry name" value="WD40/YVTN_repeat-like_dom_sf"/>
</dbReference>
<accession>A0A3L7A4Q7</accession>
<dbReference type="Pfam" id="PF13360">
    <property type="entry name" value="PQQ_2"/>
    <property type="match status" value="1"/>
</dbReference>
<reference evidence="2 3" key="1">
    <citation type="submission" date="2018-10" db="EMBL/GenBank/DDBJ databases">
        <authorList>
            <person name="Li J."/>
        </authorList>
    </citation>
    <scope>NUCLEOTIDE SEQUENCE [LARGE SCALE GENOMIC DNA]</scope>
    <source>
        <strain evidence="2 3">IF 016277</strain>
    </source>
</reference>
<evidence type="ECO:0000313" key="3">
    <source>
        <dbReference type="Proteomes" id="UP000272503"/>
    </source>
</evidence>
<dbReference type="AlphaFoldDB" id="A0A3L7A4Q7"/>
<dbReference type="Gene3D" id="2.130.10.10">
    <property type="entry name" value="YVTN repeat-like/Quinoprotein amine dehydrogenase"/>
    <property type="match status" value="1"/>
</dbReference>
<comment type="caution">
    <text evidence="2">The sequence shown here is derived from an EMBL/GenBank/DDBJ whole genome shotgun (WGS) entry which is preliminary data.</text>
</comment>